<dbReference type="OrthoDB" id="5198852at2759"/>
<organism evidence="2 3">
    <name type="scientific">Diaporthe ampelina</name>
    <dbReference type="NCBI Taxonomy" id="1214573"/>
    <lineage>
        <taxon>Eukaryota</taxon>
        <taxon>Fungi</taxon>
        <taxon>Dikarya</taxon>
        <taxon>Ascomycota</taxon>
        <taxon>Pezizomycotina</taxon>
        <taxon>Sordariomycetes</taxon>
        <taxon>Sordariomycetidae</taxon>
        <taxon>Diaporthales</taxon>
        <taxon>Diaporthaceae</taxon>
        <taxon>Diaporthe</taxon>
    </lineage>
</organism>
<comment type="caution">
    <text evidence="2">The sequence shown here is derived from an EMBL/GenBank/DDBJ whole genome shotgun (WGS) entry which is preliminary data.</text>
</comment>
<gene>
    <name evidence="2" type="ORF">UCDDA912_g06385</name>
</gene>
<reference evidence="2 3" key="2">
    <citation type="submission" date="2015-05" db="EMBL/GenBank/DDBJ databases">
        <authorList>
            <person name="Morales-Cruz A."/>
            <person name="Amrine K.C."/>
            <person name="Cantu D."/>
        </authorList>
    </citation>
    <scope>NUCLEOTIDE SEQUENCE [LARGE SCALE GENOMIC DNA]</scope>
    <source>
        <strain evidence="2">DA912</strain>
    </source>
</reference>
<reference evidence="2 3" key="1">
    <citation type="submission" date="2015-05" db="EMBL/GenBank/DDBJ databases">
        <title>Distinctive expansion of gene families associated with plant cell wall degradation and secondary metabolism in the genomes of grapevine trunk pathogens.</title>
        <authorList>
            <person name="Lawrence D.P."/>
            <person name="Travadon R."/>
            <person name="Rolshausen P.E."/>
            <person name="Baumgartner K."/>
        </authorList>
    </citation>
    <scope>NUCLEOTIDE SEQUENCE [LARGE SCALE GENOMIC DNA]</scope>
    <source>
        <strain evidence="2">DA912</strain>
    </source>
</reference>
<protein>
    <submittedName>
        <fullName evidence="2">Uncharacterized protein</fullName>
    </submittedName>
</protein>
<sequence length="269" mass="29866">MSAAQKRTSQEDGTDPASDQGDQPPKKTKLGSSAGGDGTATLQRHLDEALDFINSCGLASKAPNTLRALLESRPNVAEDMAQQIRARIYDTWEPLCHDTSGRQSGIHSSDLSSAQCAHFAAIERLSRLPNEHSLRLAYEVTWYLKDNSYGNMNDDRGFGNRPSDEQGDMLLARLIKDRRAAGENWDYKRDLVDIDREAQHMASYGVECWYPESRALLREALRSASQGSDKDAETQPDPLPSKDKLTTANLAMFSAYEKGRRKHGNLPNP</sequence>
<evidence type="ECO:0000256" key="1">
    <source>
        <dbReference type="SAM" id="MobiDB-lite"/>
    </source>
</evidence>
<feature type="region of interest" description="Disordered" evidence="1">
    <location>
        <begin position="1"/>
        <end position="40"/>
    </location>
</feature>
<dbReference type="Proteomes" id="UP000034680">
    <property type="component" value="Unassembled WGS sequence"/>
</dbReference>
<dbReference type="AlphaFoldDB" id="A0A0G2I0M7"/>
<evidence type="ECO:0000313" key="3">
    <source>
        <dbReference type="Proteomes" id="UP000034680"/>
    </source>
</evidence>
<keyword evidence="3" id="KW-1185">Reference proteome</keyword>
<feature type="region of interest" description="Disordered" evidence="1">
    <location>
        <begin position="222"/>
        <end position="250"/>
    </location>
</feature>
<name>A0A0G2I0M7_9PEZI</name>
<proteinExistence type="predicted"/>
<evidence type="ECO:0000313" key="2">
    <source>
        <dbReference type="EMBL" id="KKY33675.1"/>
    </source>
</evidence>
<accession>A0A0G2I0M7</accession>
<dbReference type="EMBL" id="LCUC01000236">
    <property type="protein sequence ID" value="KKY33675.1"/>
    <property type="molecule type" value="Genomic_DNA"/>
</dbReference>